<accession>A0A6H5IF09</accession>
<evidence type="ECO:0000313" key="1">
    <source>
        <dbReference type="EMBL" id="CAB0035476.1"/>
    </source>
</evidence>
<organism evidence="1 2">
    <name type="scientific">Trichogramma brassicae</name>
    <dbReference type="NCBI Taxonomy" id="86971"/>
    <lineage>
        <taxon>Eukaryota</taxon>
        <taxon>Metazoa</taxon>
        <taxon>Ecdysozoa</taxon>
        <taxon>Arthropoda</taxon>
        <taxon>Hexapoda</taxon>
        <taxon>Insecta</taxon>
        <taxon>Pterygota</taxon>
        <taxon>Neoptera</taxon>
        <taxon>Endopterygota</taxon>
        <taxon>Hymenoptera</taxon>
        <taxon>Apocrita</taxon>
        <taxon>Proctotrupomorpha</taxon>
        <taxon>Chalcidoidea</taxon>
        <taxon>Trichogrammatidae</taxon>
        <taxon>Trichogramma</taxon>
    </lineage>
</organism>
<dbReference type="AlphaFoldDB" id="A0A6H5IF09"/>
<sequence>KTYTCIRKEIPIDRPIHDLPSLSQRVVDSLPIENLCEYCLFHAFRFFMKIFESSFGEYSVFEEMFISELKDKLIFCLVNLKVPLVTMKKFASYVKLRHNSNIMNVHLHCQGINEFEIEVSVAFHTLRDSKIYCARFFACYARCYARVGGHLDTSMPRMTAPVSRQATKYLATRSLGTRYRICARELTLDSMEI</sequence>
<reference evidence="1 2" key="1">
    <citation type="submission" date="2020-02" db="EMBL/GenBank/DDBJ databases">
        <authorList>
            <person name="Ferguson B K."/>
        </authorList>
    </citation>
    <scope>NUCLEOTIDE SEQUENCE [LARGE SCALE GENOMIC DNA]</scope>
</reference>
<dbReference type="Proteomes" id="UP000479190">
    <property type="component" value="Unassembled WGS sequence"/>
</dbReference>
<keyword evidence="2" id="KW-1185">Reference proteome</keyword>
<gene>
    <name evidence="1" type="ORF">TBRA_LOCUS7372</name>
</gene>
<name>A0A6H5IF09_9HYME</name>
<protein>
    <submittedName>
        <fullName evidence="1">Uncharacterized protein</fullName>
    </submittedName>
</protein>
<feature type="non-terminal residue" evidence="1">
    <location>
        <position position="193"/>
    </location>
</feature>
<evidence type="ECO:0000313" key="2">
    <source>
        <dbReference type="Proteomes" id="UP000479190"/>
    </source>
</evidence>
<proteinExistence type="predicted"/>
<dbReference type="EMBL" id="CADCXV010000788">
    <property type="protein sequence ID" value="CAB0035476.1"/>
    <property type="molecule type" value="Genomic_DNA"/>
</dbReference>
<feature type="non-terminal residue" evidence="1">
    <location>
        <position position="1"/>
    </location>
</feature>